<dbReference type="PANTHER" id="PTHR47942">
    <property type="entry name" value="TETRATRICOPEPTIDE REPEAT (TPR)-LIKE SUPERFAMILY PROTEIN-RELATED"/>
    <property type="match status" value="1"/>
</dbReference>
<dbReference type="InterPro" id="IPR011990">
    <property type="entry name" value="TPR-like_helical_dom_sf"/>
</dbReference>
<gene>
    <name evidence="3" type="ORF">C1SCF055_LOCUS35721</name>
</gene>
<dbReference type="NCBIfam" id="TIGR00756">
    <property type="entry name" value="PPR"/>
    <property type="match status" value="2"/>
</dbReference>
<protein>
    <submittedName>
        <fullName evidence="4">Pentacotripeptide-repeat region of PRORP domain-containing protein</fullName>
    </submittedName>
</protein>
<dbReference type="EMBL" id="CAMXCT020004813">
    <property type="protein sequence ID" value="CAL1163826.1"/>
    <property type="molecule type" value="Genomic_DNA"/>
</dbReference>
<proteinExistence type="predicted"/>
<dbReference type="EMBL" id="CAMXCT030004813">
    <property type="protein sequence ID" value="CAL4797763.1"/>
    <property type="molecule type" value="Genomic_DNA"/>
</dbReference>
<evidence type="ECO:0000256" key="1">
    <source>
        <dbReference type="ARBA" id="ARBA00022737"/>
    </source>
</evidence>
<sequence>MEDMMQLTVEADVITYSSAMNACSKAHRWSLALWLFGESLRSGGNVITYGNAISACEKGHQWPAAVQLLLELQMNTLQSNVIVFSAAISACEKAGEWQMALALLGECQVQRVEANSIAYSAAISACEKGRKWPEALHLLAFASSTTVDVVMYNAVISAMEDWKWAVALLQKLQEEKLHPTVISFNSCLATMKGEAWRRALCIFEEMVTLQLKATLISYNTLISSLGSCYDSWEKALMLLEELPQELRPNARTYTAAMSACEQGECWDGALALLALIPVPDLVAYGSAVSCCQRRWREALEVLEQMRRRGLEPNFIIYSAAIAACEKGEEWQMALQLLDRLISVDSIVPFNSALSACEKCCEWTWALELLQSMETSGLVPDQITLSAAILACDRAWRWPSVLQLLQQLTESTLKLDVVTCTSCVSACQKGARWRDVLTLLAAEDFAGLELLRSTEEMWLS</sequence>
<dbReference type="Proteomes" id="UP001152797">
    <property type="component" value="Unassembled WGS sequence"/>
</dbReference>
<dbReference type="InterPro" id="IPR002885">
    <property type="entry name" value="PPR_rpt"/>
</dbReference>
<feature type="repeat" description="PPR" evidence="2">
    <location>
        <begin position="345"/>
        <end position="379"/>
    </location>
</feature>
<dbReference type="EMBL" id="CAMXCT010004813">
    <property type="protein sequence ID" value="CAI4010451.1"/>
    <property type="molecule type" value="Genomic_DNA"/>
</dbReference>
<comment type="caution">
    <text evidence="3">The sequence shown here is derived from an EMBL/GenBank/DDBJ whole genome shotgun (WGS) entry which is preliminary data.</text>
</comment>
<evidence type="ECO:0000313" key="3">
    <source>
        <dbReference type="EMBL" id="CAI4010451.1"/>
    </source>
</evidence>
<feature type="repeat" description="PPR" evidence="2">
    <location>
        <begin position="12"/>
        <end position="46"/>
    </location>
</feature>
<dbReference type="Pfam" id="PF13812">
    <property type="entry name" value="PPR_3"/>
    <property type="match status" value="3"/>
</dbReference>
<accession>A0A9P1GDY9</accession>
<dbReference type="InterPro" id="IPR051222">
    <property type="entry name" value="PPR/CCM1_RNA-binding"/>
</dbReference>
<dbReference type="PROSITE" id="PS51375">
    <property type="entry name" value="PPR"/>
    <property type="match status" value="2"/>
</dbReference>
<name>A0A9P1GDY9_9DINO</name>
<evidence type="ECO:0000313" key="4">
    <source>
        <dbReference type="EMBL" id="CAL4797763.1"/>
    </source>
</evidence>
<organism evidence="3">
    <name type="scientific">Cladocopium goreaui</name>
    <dbReference type="NCBI Taxonomy" id="2562237"/>
    <lineage>
        <taxon>Eukaryota</taxon>
        <taxon>Sar</taxon>
        <taxon>Alveolata</taxon>
        <taxon>Dinophyceae</taxon>
        <taxon>Suessiales</taxon>
        <taxon>Symbiodiniaceae</taxon>
        <taxon>Cladocopium</taxon>
    </lineage>
</organism>
<dbReference type="Gene3D" id="1.25.40.10">
    <property type="entry name" value="Tetratricopeptide repeat domain"/>
    <property type="match status" value="3"/>
</dbReference>
<evidence type="ECO:0000313" key="5">
    <source>
        <dbReference type="Proteomes" id="UP001152797"/>
    </source>
</evidence>
<keyword evidence="1" id="KW-0677">Repeat</keyword>
<dbReference type="Pfam" id="PF01535">
    <property type="entry name" value="PPR"/>
    <property type="match status" value="2"/>
</dbReference>
<dbReference type="AlphaFoldDB" id="A0A9P1GDY9"/>
<reference evidence="3" key="1">
    <citation type="submission" date="2022-10" db="EMBL/GenBank/DDBJ databases">
        <authorList>
            <person name="Chen Y."/>
            <person name="Dougan E. K."/>
            <person name="Chan C."/>
            <person name="Rhodes N."/>
            <person name="Thang M."/>
        </authorList>
    </citation>
    <scope>NUCLEOTIDE SEQUENCE</scope>
</reference>
<reference evidence="4 5" key="2">
    <citation type="submission" date="2024-05" db="EMBL/GenBank/DDBJ databases">
        <authorList>
            <person name="Chen Y."/>
            <person name="Shah S."/>
            <person name="Dougan E. K."/>
            <person name="Thang M."/>
            <person name="Chan C."/>
        </authorList>
    </citation>
    <scope>NUCLEOTIDE SEQUENCE [LARGE SCALE GENOMIC DNA]</scope>
</reference>
<dbReference type="PANTHER" id="PTHR47942:SF63">
    <property type="entry name" value="PENTATRICOPEPTIDE REPEAT-CONTAINING PROTEIN"/>
    <property type="match status" value="1"/>
</dbReference>
<dbReference type="OrthoDB" id="185373at2759"/>
<evidence type="ECO:0000256" key="2">
    <source>
        <dbReference type="PROSITE-ProRule" id="PRU00708"/>
    </source>
</evidence>
<keyword evidence="5" id="KW-1185">Reference proteome</keyword>